<keyword evidence="5" id="KW-0863">Zinc-finger</keyword>
<dbReference type="GO" id="GO:0043488">
    <property type="term" value="P:regulation of mRNA stability"/>
    <property type="evidence" value="ECO:0007669"/>
    <property type="project" value="InterPro"/>
</dbReference>
<keyword evidence="10" id="KW-1185">Reference proteome</keyword>
<evidence type="ECO:0000313" key="9">
    <source>
        <dbReference type="EMBL" id="OMH80178.1"/>
    </source>
</evidence>
<gene>
    <name evidence="9" type="ORF">AX774_g6401</name>
</gene>
<comment type="subcellular location">
    <subcellularLocation>
        <location evidence="1">Nucleus</location>
    </subcellularLocation>
</comment>
<dbReference type="InterPro" id="IPR040366">
    <property type="entry name" value="Nab2/ZC3H14"/>
</dbReference>
<comment type="similarity">
    <text evidence="2">Belongs to the ZC3H14 family.</text>
</comment>
<dbReference type="GO" id="GO:0005634">
    <property type="term" value="C:nucleus"/>
    <property type="evidence" value="ECO:0007669"/>
    <property type="project" value="UniProtKB-SubCell"/>
</dbReference>
<evidence type="ECO:0000256" key="6">
    <source>
        <dbReference type="ARBA" id="ARBA00022833"/>
    </source>
</evidence>
<name>A0A1R1PGV9_ZANCU</name>
<sequence length="275" mass="30200">MGMKHETGGGVLFGTKLIRCTNWPYCKAGNECPYFHPTKMCPKFPNCPKKDNECMYIHPATKPTETKCKFGVNCLNPNCTYEHPPKQQPGAAAISADGSPAAPGLSILCKFYPNCMNPACTFVHPTPKPGQTPPVDGSVVADGVKIMPGSRCSKEHKVPMACRNGATCTRADCRYIHPHEQLEDAKIPCKFGYYCTRMDCAYLHPTRNLTLVNNTTTRADHISERPFVPPEEGGQANNNPDPQTSALLENSQLFLQANNQQNGQTRAVDDVVMNL</sequence>
<keyword evidence="7" id="KW-0539">Nucleus</keyword>
<dbReference type="EMBL" id="LSSK01001279">
    <property type="protein sequence ID" value="OMH80178.1"/>
    <property type="molecule type" value="Genomic_DNA"/>
</dbReference>
<dbReference type="OrthoDB" id="438553at2759"/>
<evidence type="ECO:0000256" key="5">
    <source>
        <dbReference type="ARBA" id="ARBA00022771"/>
    </source>
</evidence>
<dbReference type="PANTHER" id="PTHR14738">
    <property type="entry name" value="ZINC FINGER CCCH DOMAIN-CONTAINING PROTEIN 14"/>
    <property type="match status" value="1"/>
</dbReference>
<dbReference type="PANTHER" id="PTHR14738:SF29">
    <property type="entry name" value="ZINC FINGER CCCH DOMAIN-CONTAINING PROTEIN 14"/>
    <property type="match status" value="1"/>
</dbReference>
<dbReference type="GO" id="GO:0008143">
    <property type="term" value="F:poly(A) binding"/>
    <property type="evidence" value="ECO:0007669"/>
    <property type="project" value="InterPro"/>
</dbReference>
<feature type="region of interest" description="Disordered" evidence="8">
    <location>
        <begin position="224"/>
        <end position="245"/>
    </location>
</feature>
<keyword evidence="4" id="KW-0677">Repeat</keyword>
<dbReference type="Pfam" id="PF14608">
    <property type="entry name" value="zf-CCCH_2"/>
    <property type="match status" value="6"/>
</dbReference>
<protein>
    <submittedName>
        <fullName evidence="9">Nuclear polyadenylated RNA-binding protein NAB2</fullName>
    </submittedName>
</protein>
<evidence type="ECO:0000256" key="1">
    <source>
        <dbReference type="ARBA" id="ARBA00004123"/>
    </source>
</evidence>
<evidence type="ECO:0000256" key="2">
    <source>
        <dbReference type="ARBA" id="ARBA00008423"/>
    </source>
</evidence>
<feature type="compositionally biased region" description="Polar residues" evidence="8">
    <location>
        <begin position="235"/>
        <end position="245"/>
    </location>
</feature>
<dbReference type="AlphaFoldDB" id="A0A1R1PGV9"/>
<dbReference type="Gene3D" id="4.10.1000.40">
    <property type="match status" value="3"/>
</dbReference>
<reference evidence="10" key="1">
    <citation type="submission" date="2017-01" db="EMBL/GenBank/DDBJ databases">
        <authorList>
            <person name="Wang Y."/>
            <person name="White M."/>
            <person name="Kvist S."/>
            <person name="Moncalvo J.-M."/>
        </authorList>
    </citation>
    <scope>NUCLEOTIDE SEQUENCE [LARGE SCALE GENOMIC DNA]</scope>
    <source>
        <strain evidence="10">COL-18-3</strain>
    </source>
</reference>
<keyword evidence="6" id="KW-0862">Zinc</keyword>
<keyword evidence="3" id="KW-0479">Metal-binding</keyword>
<dbReference type="GO" id="GO:0008270">
    <property type="term" value="F:zinc ion binding"/>
    <property type="evidence" value="ECO:0007669"/>
    <property type="project" value="UniProtKB-KW"/>
</dbReference>
<comment type="caution">
    <text evidence="9">The sequence shown here is derived from an EMBL/GenBank/DDBJ whole genome shotgun (WGS) entry which is preliminary data.</text>
</comment>
<dbReference type="Proteomes" id="UP000188320">
    <property type="component" value="Unassembled WGS sequence"/>
</dbReference>
<organism evidence="9 10">
    <name type="scientific">Zancudomyces culisetae</name>
    <name type="common">Gut fungus</name>
    <name type="synonym">Smittium culisetae</name>
    <dbReference type="NCBI Taxonomy" id="1213189"/>
    <lineage>
        <taxon>Eukaryota</taxon>
        <taxon>Fungi</taxon>
        <taxon>Fungi incertae sedis</taxon>
        <taxon>Zoopagomycota</taxon>
        <taxon>Kickxellomycotina</taxon>
        <taxon>Harpellomycetes</taxon>
        <taxon>Harpellales</taxon>
        <taxon>Legeriomycetaceae</taxon>
        <taxon>Zancudomyces</taxon>
    </lineage>
</organism>
<proteinExistence type="inferred from homology"/>
<evidence type="ECO:0000256" key="3">
    <source>
        <dbReference type="ARBA" id="ARBA00022723"/>
    </source>
</evidence>
<evidence type="ECO:0000256" key="8">
    <source>
        <dbReference type="SAM" id="MobiDB-lite"/>
    </source>
</evidence>
<evidence type="ECO:0000313" key="10">
    <source>
        <dbReference type="Proteomes" id="UP000188320"/>
    </source>
</evidence>
<dbReference type="Gene3D" id="4.10.1000.30">
    <property type="match status" value="1"/>
</dbReference>
<evidence type="ECO:0000256" key="7">
    <source>
        <dbReference type="ARBA" id="ARBA00023242"/>
    </source>
</evidence>
<dbReference type="GO" id="GO:0005737">
    <property type="term" value="C:cytoplasm"/>
    <property type="evidence" value="ECO:0007669"/>
    <property type="project" value="TreeGrafter"/>
</dbReference>
<evidence type="ECO:0000256" key="4">
    <source>
        <dbReference type="ARBA" id="ARBA00022737"/>
    </source>
</evidence>
<accession>A0A1R1PGV9</accession>